<dbReference type="Proteomes" id="UP000245212">
    <property type="component" value="Unassembled WGS sequence"/>
</dbReference>
<sequence length="183" mass="20368">MALRSTVYKADIHIADNDRAYYGSHAVTVARHPSETDERLMVRLLAFALQADAEDRLAFTRGLSEADEPDLWRHDLTGAIELWVETGLPDERRLLKACGRAQQVIVYAYGRNAELWWAGIRNKLTRTRNLTVYGLPADATQALAGLAERGMSLNVNVQDASAWISGDAGEASVDIARWMPESR</sequence>
<dbReference type="Pfam" id="PF07152">
    <property type="entry name" value="YaeQ"/>
    <property type="match status" value="1"/>
</dbReference>
<keyword evidence="2" id="KW-1185">Reference proteome</keyword>
<gene>
    <name evidence="1" type="ORF">DD235_01415</name>
</gene>
<dbReference type="PANTHER" id="PTHR38784:SF1">
    <property type="entry name" value="SUCROSE PHOSPHORYLASE"/>
    <property type="match status" value="1"/>
</dbReference>
<organism evidence="1 2">
    <name type="scientific">Corticimicrobacter populi</name>
    <dbReference type="NCBI Taxonomy" id="2175229"/>
    <lineage>
        <taxon>Bacteria</taxon>
        <taxon>Pseudomonadati</taxon>
        <taxon>Pseudomonadota</taxon>
        <taxon>Betaproteobacteria</taxon>
        <taxon>Burkholderiales</taxon>
        <taxon>Alcaligenaceae</taxon>
        <taxon>Corticimicrobacter</taxon>
    </lineage>
</organism>
<dbReference type="CDD" id="cd22368">
    <property type="entry name" value="YaeQ-like"/>
    <property type="match status" value="1"/>
</dbReference>
<protein>
    <recommendedName>
        <fullName evidence="3">YaeQ family protein</fullName>
    </recommendedName>
</protein>
<evidence type="ECO:0000313" key="1">
    <source>
        <dbReference type="EMBL" id="PWF24867.1"/>
    </source>
</evidence>
<proteinExistence type="predicted"/>
<evidence type="ECO:0000313" key="2">
    <source>
        <dbReference type="Proteomes" id="UP000245212"/>
    </source>
</evidence>
<dbReference type="AlphaFoldDB" id="A0A2V1K5M6"/>
<dbReference type="EMBL" id="QETA01000001">
    <property type="protein sequence ID" value="PWF24867.1"/>
    <property type="molecule type" value="Genomic_DNA"/>
</dbReference>
<name>A0A2V1K5M6_9BURK</name>
<dbReference type="Gene3D" id="3.10.640.10">
    <property type="entry name" value="Restriction endonuclease-like alpha-beta roll domain"/>
    <property type="match status" value="1"/>
</dbReference>
<dbReference type="SMART" id="SM01322">
    <property type="entry name" value="YaeQ"/>
    <property type="match status" value="1"/>
</dbReference>
<dbReference type="PANTHER" id="PTHR38784">
    <property type="entry name" value="SUCROSE PHOSPHORYLASE"/>
    <property type="match status" value="1"/>
</dbReference>
<reference evidence="2" key="1">
    <citation type="submission" date="2018-05" db="EMBL/GenBank/DDBJ databases">
        <authorList>
            <person name="Li Y."/>
        </authorList>
    </citation>
    <scope>NUCLEOTIDE SEQUENCE [LARGE SCALE GENOMIC DNA]</scope>
    <source>
        <strain evidence="2">3d-2-2</strain>
    </source>
</reference>
<dbReference type="InterPro" id="IPR009822">
    <property type="entry name" value="YaeQ"/>
</dbReference>
<accession>A0A2V1K5M6</accession>
<dbReference type="InterPro" id="IPR011335">
    <property type="entry name" value="Restrct_endonuc-II-like"/>
</dbReference>
<dbReference type="InterPro" id="IPR038590">
    <property type="entry name" value="YaeQ_sf"/>
</dbReference>
<evidence type="ECO:0008006" key="3">
    <source>
        <dbReference type="Google" id="ProtNLM"/>
    </source>
</evidence>
<dbReference type="PIRSF" id="PIRSF011484">
    <property type="entry name" value="YaeQ"/>
    <property type="match status" value="1"/>
</dbReference>
<comment type="caution">
    <text evidence="1">The sequence shown here is derived from an EMBL/GenBank/DDBJ whole genome shotgun (WGS) entry which is preliminary data.</text>
</comment>
<dbReference type="SUPFAM" id="SSF52980">
    <property type="entry name" value="Restriction endonuclease-like"/>
    <property type="match status" value="1"/>
</dbReference>
<dbReference type="RefSeq" id="WP_109060271.1">
    <property type="nucleotide sequence ID" value="NZ_QETA01000001.1"/>
</dbReference>